<sequence>MNSQLLATMKEMKLMEVLQRGLQEDILHLVYTSHPRGQTLAELYAAARKVETLLKLTQRKPIAMVFKLEAQKRKEPKKTQVIRKNASTETPNFWNRKHVPDYKNTTKEKWSNHKVQKYAPSPTNRYYKKNQQGKLILKEEPKLQKLDTLDNDSMSENAEVQDILCFSDSEESICQLCQSKQSEQNASAFVGQFETNTGIKITQGKVSFPEQTVKNARDASGFSAPLKNDLDDLVEKKVNNLKEENLLNEILEERRYTYPKFTECKTCKHYVMDYCPGIKDDCYEGYGVTIITLESNAQSAMRDIITECHGNSTHHSCIEDENQGYWTKKFDGTCSECPSKCLKCYFKDQTAVSPICYPSKCQLKYGFDDVSGTCFQCPDGCDICKKRSGLLYCLQCSKGFGPKLTLDGNIDKCIACNLIENCEHCEVLCKNSNRKCTKCPMYPIKCSECRIDPNDDENTICLQFAEDGSCKKCTANCKKCLDEFTCLGDGCKIGFIKDKHSGECITCTGNHVLGSGQNAPGQYAPGQNAPILGQNAPFLILNAPLMNADYCIDCFNIKNKKLIVKIKKLENKKSPTCSKVFGNETVSESSSFEQLRLSFDFESNFPDVSSTPGNNGMESCDKDIDIDNDGISREDQHQPAKIVTENSPVVRRIDINNESSFNDTRELCLNDNLKHDFEIFKNGSRKGKDILLHNNFTYTVKRSSETTITWKCSQRTKKSPCLASVIQKDLKFILKNSNHIHKREKNDMRKIIEARRYQSEVPSIDVMKRSANRYREGARPKHPENIMFELNLNEIPDNFFLKDIKGKKSRNMMFATDHQIKLLKHCKIWFIDATFKIVRKPFYQLFTIHGFIRKEGEYKQVPLMFVLMTGKKKKHYSLIFEELKILIDGKSPKKFVLDFEKALWISLKNAFVDSDLQGCAFHFKQAILKNIQKLGYIKDYKMKGYKGNVLRKLMCLAYLPASFIKQKFYQIKEELLELNLYADLLEYMQSTYIESNIWKPENWSVYKLIVRTNNNVESWHTRINQNLKSNENFYTLITELHRESSLIEVYEDMLVENKMRQNQKNKYKDLQDIIFELWKKFEWGVLTHEWGVRNQEWGVLTQNWGVLTWGVLTRGVLTLSREKEYVLYVAAIPNECRGSHVIETVCNVLQQVKGIVMREIAKLDIFFTINIVILKKKIVLSTGFKMVSLYAPNVKKLINPLKEIVTNALMVVSIVMDTFGDLPVVKMVA</sequence>
<dbReference type="PANTHER" id="PTHR47160">
    <property type="entry name" value="PUTATIVE-RELATED"/>
    <property type="match status" value="1"/>
</dbReference>
<feature type="domain" description="MULE transposase" evidence="5">
    <location>
        <begin position="828"/>
        <end position="925"/>
    </location>
</feature>
<name>A0A7I8WFK6_9ANNE</name>
<evidence type="ECO:0000256" key="2">
    <source>
        <dbReference type="ARBA" id="ARBA00022771"/>
    </source>
</evidence>
<evidence type="ECO:0000313" key="7">
    <source>
        <dbReference type="Proteomes" id="UP000549394"/>
    </source>
</evidence>
<evidence type="ECO:0000256" key="1">
    <source>
        <dbReference type="ARBA" id="ARBA00022723"/>
    </source>
</evidence>
<evidence type="ECO:0000259" key="5">
    <source>
        <dbReference type="Pfam" id="PF10551"/>
    </source>
</evidence>
<dbReference type="InterPro" id="IPR018289">
    <property type="entry name" value="MULE_transposase_dom"/>
</dbReference>
<proteinExistence type="predicted"/>
<comment type="caution">
    <text evidence="6">The sequence shown here is derived from an EMBL/GenBank/DDBJ whole genome shotgun (WGS) entry which is preliminary data.</text>
</comment>
<dbReference type="Gene3D" id="2.20.25.240">
    <property type="match status" value="1"/>
</dbReference>
<dbReference type="AlphaFoldDB" id="A0A7I8WFK6"/>
<dbReference type="PANTHER" id="PTHR47160:SF10">
    <property type="entry name" value="MULE TRANSPOSASE DOMAIN-CONTAINING PROTEIN"/>
    <property type="match status" value="1"/>
</dbReference>
<dbReference type="Pfam" id="PF04500">
    <property type="entry name" value="FLYWCH"/>
    <property type="match status" value="1"/>
</dbReference>
<dbReference type="Pfam" id="PF10551">
    <property type="entry name" value="MULE"/>
    <property type="match status" value="1"/>
</dbReference>
<keyword evidence="3" id="KW-0862">Zinc</keyword>
<dbReference type="InterPro" id="IPR007588">
    <property type="entry name" value="Znf_FLYWCH"/>
</dbReference>
<evidence type="ECO:0000259" key="4">
    <source>
        <dbReference type="Pfam" id="PF04500"/>
    </source>
</evidence>
<accession>A0A7I8WFK6</accession>
<dbReference type="Proteomes" id="UP000549394">
    <property type="component" value="Unassembled WGS sequence"/>
</dbReference>
<evidence type="ECO:0000256" key="3">
    <source>
        <dbReference type="ARBA" id="ARBA00022833"/>
    </source>
</evidence>
<dbReference type="EMBL" id="CAJFCJ010000098">
    <property type="protein sequence ID" value="CAD5126881.1"/>
    <property type="molecule type" value="Genomic_DNA"/>
</dbReference>
<protein>
    <submittedName>
        <fullName evidence="6">DgyrCDS14905</fullName>
    </submittedName>
</protein>
<feature type="domain" description="FLYWCH-type" evidence="4">
    <location>
        <begin position="684"/>
        <end position="741"/>
    </location>
</feature>
<dbReference type="OrthoDB" id="93990at2759"/>
<reference evidence="6 7" key="1">
    <citation type="submission" date="2020-08" db="EMBL/GenBank/DDBJ databases">
        <authorList>
            <person name="Hejnol A."/>
        </authorList>
    </citation>
    <scope>NUCLEOTIDE SEQUENCE [LARGE SCALE GENOMIC DNA]</scope>
</reference>
<keyword evidence="1" id="KW-0479">Metal-binding</keyword>
<dbReference type="GO" id="GO:0008270">
    <property type="term" value="F:zinc ion binding"/>
    <property type="evidence" value="ECO:0007669"/>
    <property type="project" value="UniProtKB-KW"/>
</dbReference>
<organism evidence="6 7">
    <name type="scientific">Dimorphilus gyrociliatus</name>
    <dbReference type="NCBI Taxonomy" id="2664684"/>
    <lineage>
        <taxon>Eukaryota</taxon>
        <taxon>Metazoa</taxon>
        <taxon>Spiralia</taxon>
        <taxon>Lophotrochozoa</taxon>
        <taxon>Annelida</taxon>
        <taxon>Polychaeta</taxon>
        <taxon>Polychaeta incertae sedis</taxon>
        <taxon>Dinophilidae</taxon>
        <taxon>Dimorphilus</taxon>
    </lineage>
</organism>
<gene>
    <name evidence="6" type="ORF">DGYR_LOCUS14098</name>
</gene>
<keyword evidence="2" id="KW-0863">Zinc-finger</keyword>
<evidence type="ECO:0000313" key="6">
    <source>
        <dbReference type="EMBL" id="CAD5126881.1"/>
    </source>
</evidence>
<keyword evidence="7" id="KW-1185">Reference proteome</keyword>